<organism evidence="8 9">
    <name type="scientific">Filobasidium floriforme</name>
    <dbReference type="NCBI Taxonomy" id="5210"/>
    <lineage>
        <taxon>Eukaryota</taxon>
        <taxon>Fungi</taxon>
        <taxon>Dikarya</taxon>
        <taxon>Basidiomycota</taxon>
        <taxon>Agaricomycotina</taxon>
        <taxon>Tremellomycetes</taxon>
        <taxon>Filobasidiales</taxon>
        <taxon>Filobasidiaceae</taxon>
        <taxon>Filobasidium</taxon>
    </lineage>
</organism>
<dbReference type="GO" id="GO:0005351">
    <property type="term" value="F:carbohydrate:proton symporter activity"/>
    <property type="evidence" value="ECO:0007669"/>
    <property type="project" value="TreeGrafter"/>
</dbReference>
<evidence type="ECO:0000313" key="9">
    <source>
        <dbReference type="Proteomes" id="UP000812966"/>
    </source>
</evidence>
<dbReference type="SUPFAM" id="SSF103473">
    <property type="entry name" value="MFS general substrate transporter"/>
    <property type="match status" value="1"/>
</dbReference>
<dbReference type="FunFam" id="1.20.1250.20:FF:000078">
    <property type="entry name" value="MFS maltose transporter, putative"/>
    <property type="match status" value="1"/>
</dbReference>
<feature type="transmembrane region" description="Helical" evidence="6">
    <location>
        <begin position="252"/>
        <end position="274"/>
    </location>
</feature>
<reference evidence="8" key="1">
    <citation type="submission" date="2020-04" db="EMBL/GenBank/DDBJ databases">
        <title>Analysis of mating type loci in Filobasidium floriforme.</title>
        <authorList>
            <person name="Nowrousian M."/>
        </authorList>
    </citation>
    <scope>NUCLEOTIDE SEQUENCE</scope>
    <source>
        <strain evidence="8">CBS 6242</strain>
    </source>
</reference>
<comment type="subcellular location">
    <subcellularLocation>
        <location evidence="1">Membrane</location>
        <topology evidence="1">Multi-pass membrane protein</topology>
    </subcellularLocation>
</comment>
<feature type="transmembrane region" description="Helical" evidence="6">
    <location>
        <begin position="346"/>
        <end position="371"/>
    </location>
</feature>
<dbReference type="InterPro" id="IPR020846">
    <property type="entry name" value="MFS_dom"/>
</dbReference>
<sequence>MSTEYDNKDRMMDEDVKDLKEHVQHLENGPTSTADAEVPYPETLKNMLEAPTREMLQQGYDLVKEDSKLKLGASLKKEWKLVLVCLPYLLSSLGCGFDNGATGITAAMPAYLLYFGGFDPVTHSLSIDSKWVALWGSMTQICIAFGAMVCGWFLERYGPRMTNFGASVFILPAIAVQVLANSPGMLLAGKMLGGLPNGIFVASAANFISEACTQNLRPMMSSLLGFCGLIGVTCGIATGFERIPFVNSDWLSWRLVLAIQWIFPFITVIGLLFVPTSPVFLVKRGRPAEAAKALARLHNLKDESIIRARLAVVQHTVAMEQEATATLGSATFMDLFRNPIDRQRTLLTVGVWTCYNMAGAAFLGSGLYFLQQQGLDVIIATKITLGMLALSGLTNVLVGYCLGRFGRRFCFVYCNAFHCLVLTCLGCLGFAKNKSAGWGVAVVLNFAICTAQLSTGGASFALNAEISSLRLRAKTVSFGFFISYFLAWLTSFVTPYIFQSPGYLGAKTALIYAGLTGLGVVWAYFYIPETNGRTAAEIDILFEQGIPARKWKGTNIAHMMESREE</sequence>
<evidence type="ECO:0000256" key="1">
    <source>
        <dbReference type="ARBA" id="ARBA00004141"/>
    </source>
</evidence>
<dbReference type="Pfam" id="PF00083">
    <property type="entry name" value="Sugar_tr"/>
    <property type="match status" value="1"/>
</dbReference>
<dbReference type="AlphaFoldDB" id="A0A8K0NRM5"/>
<feature type="transmembrane region" description="Helical" evidence="6">
    <location>
        <begin position="410"/>
        <end position="431"/>
    </location>
</feature>
<proteinExistence type="inferred from homology"/>
<protein>
    <recommendedName>
        <fullName evidence="7">Major facilitator superfamily (MFS) profile domain-containing protein</fullName>
    </recommendedName>
</protein>
<dbReference type="PROSITE" id="PS00217">
    <property type="entry name" value="SUGAR_TRANSPORT_2"/>
    <property type="match status" value="1"/>
</dbReference>
<accession>A0A8K0NRM5</accession>
<feature type="transmembrane region" description="Helical" evidence="6">
    <location>
        <begin position="81"/>
        <end position="112"/>
    </location>
</feature>
<evidence type="ECO:0000256" key="5">
    <source>
        <dbReference type="ARBA" id="ARBA00023136"/>
    </source>
</evidence>
<feature type="transmembrane region" description="Helical" evidence="6">
    <location>
        <begin position="377"/>
        <end position="398"/>
    </location>
</feature>
<feature type="domain" description="Major facilitator superfamily (MFS) profile" evidence="7">
    <location>
        <begin position="84"/>
        <end position="531"/>
    </location>
</feature>
<dbReference type="InterPro" id="IPR005829">
    <property type="entry name" value="Sugar_transporter_CS"/>
</dbReference>
<dbReference type="Gene3D" id="1.20.1250.20">
    <property type="entry name" value="MFS general substrate transporter like domains"/>
    <property type="match status" value="1"/>
</dbReference>
<keyword evidence="4 6" id="KW-1133">Transmembrane helix</keyword>
<feature type="transmembrane region" description="Helical" evidence="6">
    <location>
        <begin position="476"/>
        <end position="497"/>
    </location>
</feature>
<evidence type="ECO:0000256" key="6">
    <source>
        <dbReference type="SAM" id="Phobius"/>
    </source>
</evidence>
<feature type="transmembrane region" description="Helical" evidence="6">
    <location>
        <begin position="220"/>
        <end position="240"/>
    </location>
</feature>
<evidence type="ECO:0000259" key="7">
    <source>
        <dbReference type="PROSITE" id="PS50850"/>
    </source>
</evidence>
<dbReference type="Proteomes" id="UP000812966">
    <property type="component" value="Unassembled WGS sequence"/>
</dbReference>
<dbReference type="PANTHER" id="PTHR48022">
    <property type="entry name" value="PLASTIDIC GLUCOSE TRANSPORTER 4"/>
    <property type="match status" value="1"/>
</dbReference>
<keyword evidence="5 6" id="KW-0472">Membrane</keyword>
<name>A0A8K0NRM5_9TREE</name>
<evidence type="ECO:0000256" key="2">
    <source>
        <dbReference type="ARBA" id="ARBA00010992"/>
    </source>
</evidence>
<comment type="caution">
    <text evidence="8">The sequence shown here is derived from an EMBL/GenBank/DDBJ whole genome shotgun (WGS) entry which is preliminary data.</text>
</comment>
<dbReference type="PANTHER" id="PTHR48022:SF33">
    <property type="entry name" value="SUGAR PERMEASE, PUTATIVE (AFU_ORTHOLOGUE AFUA_6G12040)-RELATED"/>
    <property type="match status" value="1"/>
</dbReference>
<dbReference type="EMBL" id="JABELV010000043">
    <property type="protein sequence ID" value="KAG7561935.1"/>
    <property type="molecule type" value="Genomic_DNA"/>
</dbReference>
<dbReference type="OrthoDB" id="6612291at2759"/>
<keyword evidence="3 6" id="KW-0812">Transmembrane</keyword>
<dbReference type="InterPro" id="IPR050360">
    <property type="entry name" value="MFS_Sugar_Transporters"/>
</dbReference>
<comment type="similarity">
    <text evidence="2">Belongs to the major facilitator superfamily. Sugar transporter (TC 2.A.1.1) family.</text>
</comment>
<evidence type="ECO:0000256" key="4">
    <source>
        <dbReference type="ARBA" id="ARBA00022989"/>
    </source>
</evidence>
<dbReference type="PROSITE" id="PS50850">
    <property type="entry name" value="MFS"/>
    <property type="match status" value="1"/>
</dbReference>
<feature type="transmembrane region" description="Helical" evidence="6">
    <location>
        <begin position="437"/>
        <end position="464"/>
    </location>
</feature>
<evidence type="ECO:0000313" key="8">
    <source>
        <dbReference type="EMBL" id="KAG7561935.1"/>
    </source>
</evidence>
<dbReference type="GO" id="GO:0016020">
    <property type="term" value="C:membrane"/>
    <property type="evidence" value="ECO:0007669"/>
    <property type="project" value="UniProtKB-SubCell"/>
</dbReference>
<feature type="transmembrane region" description="Helical" evidence="6">
    <location>
        <begin position="186"/>
        <end position="208"/>
    </location>
</feature>
<dbReference type="InterPro" id="IPR005828">
    <property type="entry name" value="MFS_sugar_transport-like"/>
</dbReference>
<evidence type="ECO:0000256" key="3">
    <source>
        <dbReference type="ARBA" id="ARBA00022692"/>
    </source>
</evidence>
<feature type="transmembrane region" description="Helical" evidence="6">
    <location>
        <begin position="161"/>
        <end position="180"/>
    </location>
</feature>
<keyword evidence="9" id="KW-1185">Reference proteome</keyword>
<feature type="transmembrane region" description="Helical" evidence="6">
    <location>
        <begin position="509"/>
        <end position="527"/>
    </location>
</feature>
<gene>
    <name evidence="8" type="ORF">FFLO_02664</name>
</gene>
<dbReference type="InterPro" id="IPR036259">
    <property type="entry name" value="MFS_trans_sf"/>
</dbReference>
<feature type="transmembrane region" description="Helical" evidence="6">
    <location>
        <begin position="132"/>
        <end position="154"/>
    </location>
</feature>